<name>E6QRB9_9ZZZZ</name>
<evidence type="ECO:0000313" key="5">
    <source>
        <dbReference type="EMBL" id="CBI09791.1"/>
    </source>
</evidence>
<comment type="caution">
    <text evidence="5">The sequence shown here is derived from an EMBL/GenBank/DDBJ whole genome shotgun (WGS) entry which is preliminary data.</text>
</comment>
<evidence type="ECO:0000259" key="4">
    <source>
        <dbReference type="Pfam" id="PF13458"/>
    </source>
</evidence>
<dbReference type="GO" id="GO:0006865">
    <property type="term" value="P:amino acid transport"/>
    <property type="evidence" value="ECO:0007669"/>
    <property type="project" value="UniProtKB-KW"/>
</dbReference>
<protein>
    <submittedName>
        <fullName evidence="5">Putative ABC-type branched-chain amino acid transport system, periplasmic component</fullName>
    </submittedName>
</protein>
<evidence type="ECO:0000256" key="1">
    <source>
        <dbReference type="ARBA" id="ARBA00022448"/>
    </source>
</evidence>
<dbReference type="InterPro" id="IPR000709">
    <property type="entry name" value="Leu_Ile_Val-bd"/>
</dbReference>
<evidence type="ECO:0000256" key="2">
    <source>
        <dbReference type="ARBA" id="ARBA00022729"/>
    </source>
</evidence>
<accession>E6QRB9</accession>
<dbReference type="InterPro" id="IPR028082">
    <property type="entry name" value="Peripla_BP_I"/>
</dbReference>
<reference evidence="5" key="1">
    <citation type="submission" date="2009-10" db="EMBL/GenBank/DDBJ databases">
        <title>Diversity of trophic interactions inside an arsenic-rich microbial ecosystem.</title>
        <authorList>
            <person name="Bertin P.N."/>
            <person name="Heinrich-Salmeron A."/>
            <person name="Pelletier E."/>
            <person name="Goulhen-Chollet F."/>
            <person name="Arsene-Ploetze F."/>
            <person name="Gallien S."/>
            <person name="Calteau A."/>
            <person name="Vallenet D."/>
            <person name="Casiot C."/>
            <person name="Chane-Woon-Ming B."/>
            <person name="Giloteaux L."/>
            <person name="Barakat M."/>
            <person name="Bonnefoy V."/>
            <person name="Bruneel O."/>
            <person name="Chandler M."/>
            <person name="Cleiss J."/>
            <person name="Duran R."/>
            <person name="Elbaz-Poulichet F."/>
            <person name="Fonknechten N."/>
            <person name="Lauga B."/>
            <person name="Mornico D."/>
            <person name="Ortet P."/>
            <person name="Schaeffer C."/>
            <person name="Siguier P."/>
            <person name="Alexander Thil Smith A."/>
            <person name="Van Dorsselaer A."/>
            <person name="Weissenbach J."/>
            <person name="Medigue C."/>
            <person name="Le Paslier D."/>
        </authorList>
    </citation>
    <scope>NUCLEOTIDE SEQUENCE</scope>
</reference>
<organism evidence="5">
    <name type="scientific">mine drainage metagenome</name>
    <dbReference type="NCBI Taxonomy" id="410659"/>
    <lineage>
        <taxon>unclassified sequences</taxon>
        <taxon>metagenomes</taxon>
        <taxon>ecological metagenomes</taxon>
    </lineage>
</organism>
<gene>
    <name evidence="5" type="ORF">CARN7_0534</name>
</gene>
<keyword evidence="1" id="KW-0813">Transport</keyword>
<proteinExistence type="predicted"/>
<evidence type="ECO:0000256" key="3">
    <source>
        <dbReference type="ARBA" id="ARBA00022970"/>
    </source>
</evidence>
<dbReference type="SUPFAM" id="SSF53822">
    <property type="entry name" value="Periplasmic binding protein-like I"/>
    <property type="match status" value="1"/>
</dbReference>
<keyword evidence="3" id="KW-0029">Amino-acid transport</keyword>
<dbReference type="AlphaFoldDB" id="E6QRB9"/>
<sequence>MIGLLALGACGQPNPGNANVIKLGSVSPLTGPQAHLGKDNENGAQLAVDEINAAGLTLAGKPYHLQLLAEDDQADPKTATTVAQQLVDDGVVGVIGHLNSGATIPAAKVYFDAGIPQISPSATAIAYTHLGFNTAFRVMSNDAQQGSALAHYATDVLHAQRIAIIDDRTAYGQGLADEFARVVTASGAKVVAREYTTDKATDFLAILTSMKATSPQLVFFGGMDPQAGPLARQMRQLGLASQLMGGDGMQTGQFIHLAGDAAEGVIASTPGMPLSAMPQGQAFKTRFTARYGDVQNYAPYAYDAVYVLVDAMKRANSADPQHYLALLPKTDYSGVTGRIRFDAHGDLAQGAVTVYQVKSGVWQVLKTIQ</sequence>
<dbReference type="EMBL" id="CABR01000051">
    <property type="protein sequence ID" value="CBI09791.1"/>
    <property type="molecule type" value="Genomic_DNA"/>
</dbReference>
<dbReference type="InterPro" id="IPR028081">
    <property type="entry name" value="Leu-bd"/>
</dbReference>
<dbReference type="Gene3D" id="3.40.50.2300">
    <property type="match status" value="2"/>
</dbReference>
<dbReference type="Pfam" id="PF13458">
    <property type="entry name" value="Peripla_BP_6"/>
    <property type="match status" value="1"/>
</dbReference>
<feature type="domain" description="Leucine-binding protein" evidence="4">
    <location>
        <begin position="21"/>
        <end position="359"/>
    </location>
</feature>
<dbReference type="PANTHER" id="PTHR47151">
    <property type="entry name" value="LEU/ILE/VAL-BINDING ABC TRANSPORTER SUBUNIT"/>
    <property type="match status" value="1"/>
</dbReference>
<dbReference type="PRINTS" id="PR00337">
    <property type="entry name" value="LEUILEVALBP"/>
</dbReference>
<dbReference type="PANTHER" id="PTHR47151:SF2">
    <property type="entry name" value="AMINO ACID BINDING PROTEIN"/>
    <property type="match status" value="1"/>
</dbReference>
<keyword evidence="2" id="KW-0732">Signal</keyword>
<dbReference type="CDD" id="cd06342">
    <property type="entry name" value="PBP1_ABC_LIVBP-like"/>
    <property type="match status" value="1"/>
</dbReference>